<sequence length="85" mass="9892">MKLVSIGGWNADDKFVDIFVNKDLGRIFVWQQQITLNISLVVSDGKEERRTSQCAYLTVQKQTNLKSRTSLEIVELLMFCNKKFY</sequence>
<proteinExistence type="predicted"/>
<protein>
    <submittedName>
        <fullName evidence="1">CLUMA_CG009562, isoform A</fullName>
    </submittedName>
</protein>
<reference evidence="1 2" key="1">
    <citation type="submission" date="2015-04" db="EMBL/GenBank/DDBJ databases">
        <authorList>
            <person name="Syromyatnikov M.Y."/>
            <person name="Popov V.N."/>
        </authorList>
    </citation>
    <scope>NUCLEOTIDE SEQUENCE [LARGE SCALE GENOMIC DNA]</scope>
</reference>
<dbReference type="Proteomes" id="UP000183832">
    <property type="component" value="Unassembled WGS sequence"/>
</dbReference>
<evidence type="ECO:0000313" key="2">
    <source>
        <dbReference type="Proteomes" id="UP000183832"/>
    </source>
</evidence>
<keyword evidence="2" id="KW-1185">Reference proteome</keyword>
<accession>A0A1J1I988</accession>
<evidence type="ECO:0000313" key="1">
    <source>
        <dbReference type="EMBL" id="CRK96132.1"/>
    </source>
</evidence>
<gene>
    <name evidence="1" type="ORF">CLUMA_CG009562</name>
</gene>
<name>A0A1J1I988_9DIPT</name>
<organism evidence="1 2">
    <name type="scientific">Clunio marinus</name>
    <dbReference type="NCBI Taxonomy" id="568069"/>
    <lineage>
        <taxon>Eukaryota</taxon>
        <taxon>Metazoa</taxon>
        <taxon>Ecdysozoa</taxon>
        <taxon>Arthropoda</taxon>
        <taxon>Hexapoda</taxon>
        <taxon>Insecta</taxon>
        <taxon>Pterygota</taxon>
        <taxon>Neoptera</taxon>
        <taxon>Endopterygota</taxon>
        <taxon>Diptera</taxon>
        <taxon>Nematocera</taxon>
        <taxon>Chironomoidea</taxon>
        <taxon>Chironomidae</taxon>
        <taxon>Clunio</taxon>
    </lineage>
</organism>
<dbReference type="EMBL" id="CVRI01000043">
    <property type="protein sequence ID" value="CRK96132.1"/>
    <property type="molecule type" value="Genomic_DNA"/>
</dbReference>
<dbReference type="AlphaFoldDB" id="A0A1J1I988"/>